<reference evidence="1 2" key="1">
    <citation type="submission" date="2023-02" db="EMBL/GenBank/DDBJ databases">
        <title>Whole genome sequenc of Paracoccus marcusii MBLB0836.</title>
        <authorList>
            <person name="Seo M.-J."/>
            <person name="Cho E.-S."/>
            <person name="Hwang C.Y."/>
        </authorList>
    </citation>
    <scope>NUCLEOTIDE SEQUENCE [LARGE SCALE GENOMIC DNA]</scope>
    <source>
        <strain evidence="1 2">MBLB0836</strain>
    </source>
</reference>
<evidence type="ECO:0000313" key="2">
    <source>
        <dbReference type="Proteomes" id="UP001216899"/>
    </source>
</evidence>
<accession>A0ABY7UNL6</accession>
<organism evidence="1 2">
    <name type="scientific">Paracoccus marcusii</name>
    <dbReference type="NCBI Taxonomy" id="59779"/>
    <lineage>
        <taxon>Bacteria</taxon>
        <taxon>Pseudomonadati</taxon>
        <taxon>Pseudomonadota</taxon>
        <taxon>Alphaproteobacteria</taxon>
        <taxon>Rhodobacterales</taxon>
        <taxon>Paracoccaceae</taxon>
        <taxon>Paracoccus</taxon>
    </lineage>
</organism>
<dbReference type="EMBL" id="CP117466">
    <property type="protein sequence ID" value="WDA11524.1"/>
    <property type="molecule type" value="Genomic_DNA"/>
</dbReference>
<protein>
    <submittedName>
        <fullName evidence="1">Uncharacterized protein</fullName>
    </submittedName>
</protein>
<keyword evidence="2" id="KW-1185">Reference proteome</keyword>
<sequence length="70" mass="7915">MQGVVVRAAHDATSPGLFDRTDSFRFLIRAVHLRITSLEVPDRPITLVRVRSTGHEIMLEEPDRLPVILP</sequence>
<evidence type="ECO:0000313" key="1">
    <source>
        <dbReference type="EMBL" id="WDA11524.1"/>
    </source>
</evidence>
<name>A0ABY7UNL6_9RHOB</name>
<gene>
    <name evidence="1" type="ORF">PRL19_09430</name>
</gene>
<proteinExistence type="predicted"/>
<dbReference type="RefSeq" id="WP_273742753.1">
    <property type="nucleotide sequence ID" value="NZ_CP117466.1"/>
</dbReference>
<dbReference type="Proteomes" id="UP001216899">
    <property type="component" value="Chromosome"/>
</dbReference>